<evidence type="ECO:0000256" key="1">
    <source>
        <dbReference type="ARBA" id="ARBA00004123"/>
    </source>
</evidence>
<evidence type="ECO:0000256" key="4">
    <source>
        <dbReference type="ARBA" id="ARBA00023163"/>
    </source>
</evidence>
<feature type="domain" description="Zn(2)-C6 fungal-type" evidence="6">
    <location>
        <begin position="14"/>
        <end position="44"/>
    </location>
</feature>
<dbReference type="Proteomes" id="UP000054248">
    <property type="component" value="Unassembled WGS sequence"/>
</dbReference>
<dbReference type="OrthoDB" id="2309723at2759"/>
<keyword evidence="3" id="KW-0805">Transcription regulation</keyword>
<dbReference type="CDD" id="cd12148">
    <property type="entry name" value="fungal_TF_MHR"/>
    <property type="match status" value="1"/>
</dbReference>
<keyword evidence="2" id="KW-0479">Metal-binding</keyword>
<dbReference type="GO" id="GO:0005634">
    <property type="term" value="C:nucleus"/>
    <property type="evidence" value="ECO:0007669"/>
    <property type="project" value="UniProtKB-SubCell"/>
</dbReference>
<sequence length="333" mass="38411">MQSPTIPVLRRGEACVECRRRKLRCDGAKPNCTICLKADRKCRYEKILARPVYLVLQERLAALERRYQRLTSASPRTAILRTTMPTIQIDTPTPVQDMTGQWWEPEDLSPAIRDYLVNIFMLHRPSIHFCFHEPTFRARLASPDEAERPHRALLESIYLFACYFSSRFPDNQSLVHHEEHFLRRARQALMESLSYSDRLMDFLRGSVLLTQYLYMRGRFLEGYHVHCGAARFALSCGLHRLTSFIFNSPVYTNSNPSNIVLLQPPANGIELGERISTFWMIYMCDKLSSVVAGFVCALPSESDAVDSVETVFPRMMDEYELVSLLPRIALIVH</sequence>
<dbReference type="AlphaFoldDB" id="A0A0C3LKQ6"/>
<evidence type="ECO:0000256" key="2">
    <source>
        <dbReference type="ARBA" id="ARBA00022723"/>
    </source>
</evidence>
<dbReference type="PROSITE" id="PS00463">
    <property type="entry name" value="ZN2_CY6_FUNGAL_1"/>
    <property type="match status" value="1"/>
</dbReference>
<dbReference type="Pfam" id="PF00172">
    <property type="entry name" value="Zn_clus"/>
    <property type="match status" value="1"/>
</dbReference>
<protein>
    <recommendedName>
        <fullName evidence="6">Zn(2)-C6 fungal-type domain-containing protein</fullName>
    </recommendedName>
</protein>
<dbReference type="PROSITE" id="PS50048">
    <property type="entry name" value="ZN2_CY6_FUNGAL_2"/>
    <property type="match status" value="1"/>
</dbReference>
<dbReference type="HOGENOM" id="CLU_022337_2_1_1"/>
<accession>A0A0C3LKQ6</accession>
<keyword evidence="8" id="KW-1185">Reference proteome</keyword>
<dbReference type="GO" id="GO:0006351">
    <property type="term" value="P:DNA-templated transcription"/>
    <property type="evidence" value="ECO:0007669"/>
    <property type="project" value="InterPro"/>
</dbReference>
<dbReference type="SMART" id="SM00066">
    <property type="entry name" value="GAL4"/>
    <property type="match status" value="1"/>
</dbReference>
<organism evidence="7 8">
    <name type="scientific">Tulasnella calospora MUT 4182</name>
    <dbReference type="NCBI Taxonomy" id="1051891"/>
    <lineage>
        <taxon>Eukaryota</taxon>
        <taxon>Fungi</taxon>
        <taxon>Dikarya</taxon>
        <taxon>Basidiomycota</taxon>
        <taxon>Agaricomycotina</taxon>
        <taxon>Agaricomycetes</taxon>
        <taxon>Cantharellales</taxon>
        <taxon>Tulasnellaceae</taxon>
        <taxon>Tulasnella</taxon>
    </lineage>
</organism>
<evidence type="ECO:0000313" key="8">
    <source>
        <dbReference type="Proteomes" id="UP000054248"/>
    </source>
</evidence>
<dbReference type="Gene3D" id="4.10.240.10">
    <property type="entry name" value="Zn(2)-C6 fungal-type DNA-binding domain"/>
    <property type="match status" value="1"/>
</dbReference>
<dbReference type="GO" id="GO:0003677">
    <property type="term" value="F:DNA binding"/>
    <property type="evidence" value="ECO:0007669"/>
    <property type="project" value="InterPro"/>
</dbReference>
<reference evidence="8" key="2">
    <citation type="submission" date="2015-01" db="EMBL/GenBank/DDBJ databases">
        <title>Evolutionary Origins and Diversification of the Mycorrhizal Mutualists.</title>
        <authorList>
            <consortium name="DOE Joint Genome Institute"/>
            <consortium name="Mycorrhizal Genomics Consortium"/>
            <person name="Kohler A."/>
            <person name="Kuo A."/>
            <person name="Nagy L.G."/>
            <person name="Floudas D."/>
            <person name="Copeland A."/>
            <person name="Barry K.W."/>
            <person name="Cichocki N."/>
            <person name="Veneault-Fourrey C."/>
            <person name="LaButti K."/>
            <person name="Lindquist E.A."/>
            <person name="Lipzen A."/>
            <person name="Lundell T."/>
            <person name="Morin E."/>
            <person name="Murat C."/>
            <person name="Riley R."/>
            <person name="Ohm R."/>
            <person name="Sun H."/>
            <person name="Tunlid A."/>
            <person name="Henrissat B."/>
            <person name="Grigoriev I.V."/>
            <person name="Hibbett D.S."/>
            <person name="Martin F."/>
        </authorList>
    </citation>
    <scope>NUCLEOTIDE SEQUENCE [LARGE SCALE GENOMIC DNA]</scope>
    <source>
        <strain evidence="8">MUT 4182</strain>
    </source>
</reference>
<evidence type="ECO:0000256" key="3">
    <source>
        <dbReference type="ARBA" id="ARBA00023015"/>
    </source>
</evidence>
<proteinExistence type="predicted"/>
<dbReference type="InterPro" id="IPR036864">
    <property type="entry name" value="Zn2-C6_fun-type_DNA-bd_sf"/>
</dbReference>
<evidence type="ECO:0000313" key="7">
    <source>
        <dbReference type="EMBL" id="KIO21922.1"/>
    </source>
</evidence>
<dbReference type="CDD" id="cd00067">
    <property type="entry name" value="GAL4"/>
    <property type="match status" value="1"/>
</dbReference>
<dbReference type="PANTHER" id="PTHR47338">
    <property type="entry name" value="ZN(II)2CYS6 TRANSCRIPTION FACTOR (EUROFUNG)-RELATED"/>
    <property type="match status" value="1"/>
</dbReference>
<evidence type="ECO:0000256" key="5">
    <source>
        <dbReference type="ARBA" id="ARBA00023242"/>
    </source>
</evidence>
<name>A0A0C3LKQ6_9AGAM</name>
<keyword evidence="4" id="KW-0804">Transcription</keyword>
<dbReference type="STRING" id="1051891.A0A0C3LKQ6"/>
<dbReference type="GO" id="GO:0000981">
    <property type="term" value="F:DNA-binding transcription factor activity, RNA polymerase II-specific"/>
    <property type="evidence" value="ECO:0007669"/>
    <property type="project" value="InterPro"/>
</dbReference>
<dbReference type="InterPro" id="IPR001138">
    <property type="entry name" value="Zn2Cys6_DnaBD"/>
</dbReference>
<dbReference type="SUPFAM" id="SSF57701">
    <property type="entry name" value="Zn2/Cys6 DNA-binding domain"/>
    <property type="match status" value="1"/>
</dbReference>
<gene>
    <name evidence="7" type="ORF">M407DRAFT_79749</name>
</gene>
<keyword evidence="5" id="KW-0539">Nucleus</keyword>
<reference evidence="7 8" key="1">
    <citation type="submission" date="2014-04" db="EMBL/GenBank/DDBJ databases">
        <authorList>
            <consortium name="DOE Joint Genome Institute"/>
            <person name="Kuo A."/>
            <person name="Girlanda M."/>
            <person name="Perotto S."/>
            <person name="Kohler A."/>
            <person name="Nagy L.G."/>
            <person name="Floudas D."/>
            <person name="Copeland A."/>
            <person name="Barry K.W."/>
            <person name="Cichocki N."/>
            <person name="Veneault-Fourrey C."/>
            <person name="LaButti K."/>
            <person name="Lindquist E.A."/>
            <person name="Lipzen A."/>
            <person name="Lundell T."/>
            <person name="Morin E."/>
            <person name="Murat C."/>
            <person name="Sun H."/>
            <person name="Tunlid A."/>
            <person name="Henrissat B."/>
            <person name="Grigoriev I.V."/>
            <person name="Hibbett D.S."/>
            <person name="Martin F."/>
            <person name="Nordberg H.P."/>
            <person name="Cantor M.N."/>
            <person name="Hua S.X."/>
        </authorList>
    </citation>
    <scope>NUCLEOTIDE SEQUENCE [LARGE SCALE GENOMIC DNA]</scope>
    <source>
        <strain evidence="7 8">MUT 4182</strain>
    </source>
</reference>
<dbReference type="InterPro" id="IPR050815">
    <property type="entry name" value="TF_fung"/>
</dbReference>
<dbReference type="EMBL" id="KN823123">
    <property type="protein sequence ID" value="KIO21922.1"/>
    <property type="molecule type" value="Genomic_DNA"/>
</dbReference>
<dbReference type="Pfam" id="PF04082">
    <property type="entry name" value="Fungal_trans"/>
    <property type="match status" value="1"/>
</dbReference>
<evidence type="ECO:0000259" key="6">
    <source>
        <dbReference type="PROSITE" id="PS50048"/>
    </source>
</evidence>
<comment type="subcellular location">
    <subcellularLocation>
        <location evidence="1">Nucleus</location>
    </subcellularLocation>
</comment>
<dbReference type="GO" id="GO:0008270">
    <property type="term" value="F:zinc ion binding"/>
    <property type="evidence" value="ECO:0007669"/>
    <property type="project" value="InterPro"/>
</dbReference>
<dbReference type="InterPro" id="IPR007219">
    <property type="entry name" value="XnlR_reg_dom"/>
</dbReference>
<dbReference type="PANTHER" id="PTHR47338:SF29">
    <property type="entry name" value="ZN(2)-C6 FUNGAL-TYPE DOMAIN-CONTAINING PROTEIN"/>
    <property type="match status" value="1"/>
</dbReference>